<dbReference type="SMART" id="SM00895">
    <property type="entry name" value="FCD"/>
    <property type="match status" value="1"/>
</dbReference>
<dbReference type="SUPFAM" id="SSF48008">
    <property type="entry name" value="GntR ligand-binding domain-like"/>
    <property type="match status" value="1"/>
</dbReference>
<dbReference type="GO" id="GO:0003677">
    <property type="term" value="F:DNA binding"/>
    <property type="evidence" value="ECO:0007669"/>
    <property type="project" value="UniProtKB-KW"/>
</dbReference>
<dbReference type="OrthoDB" id="9812290at2"/>
<dbReference type="Pfam" id="PF00392">
    <property type="entry name" value="GntR"/>
    <property type="match status" value="1"/>
</dbReference>
<dbReference type="GO" id="GO:0003700">
    <property type="term" value="F:DNA-binding transcription factor activity"/>
    <property type="evidence" value="ECO:0007669"/>
    <property type="project" value="InterPro"/>
</dbReference>
<dbReference type="SUPFAM" id="SSF46785">
    <property type="entry name" value="Winged helix' DNA-binding domain"/>
    <property type="match status" value="1"/>
</dbReference>
<dbReference type="CDD" id="cd07377">
    <property type="entry name" value="WHTH_GntR"/>
    <property type="match status" value="1"/>
</dbReference>
<comment type="caution">
    <text evidence="5">The sequence shown here is derived from an EMBL/GenBank/DDBJ whole genome shotgun (WGS) entry which is preliminary data.</text>
</comment>
<dbReference type="SMART" id="SM00345">
    <property type="entry name" value="HTH_GNTR"/>
    <property type="match status" value="1"/>
</dbReference>
<dbReference type="InterPro" id="IPR036390">
    <property type="entry name" value="WH_DNA-bd_sf"/>
</dbReference>
<evidence type="ECO:0000256" key="2">
    <source>
        <dbReference type="ARBA" id="ARBA00023125"/>
    </source>
</evidence>
<dbReference type="RefSeq" id="WP_110095348.1">
    <property type="nucleotide sequence ID" value="NZ_NKUE01000021.1"/>
</dbReference>
<organism evidence="5 6">
    <name type="scientific">Novacetimonas maltaceti</name>
    <dbReference type="NCBI Taxonomy" id="1203393"/>
    <lineage>
        <taxon>Bacteria</taxon>
        <taxon>Pseudomonadati</taxon>
        <taxon>Pseudomonadota</taxon>
        <taxon>Alphaproteobacteria</taxon>
        <taxon>Acetobacterales</taxon>
        <taxon>Acetobacteraceae</taxon>
        <taxon>Novacetimonas</taxon>
    </lineage>
</organism>
<keyword evidence="2" id="KW-0238">DNA-binding</keyword>
<proteinExistence type="predicted"/>
<dbReference type="InterPro" id="IPR000524">
    <property type="entry name" value="Tscrpt_reg_HTH_GntR"/>
</dbReference>
<evidence type="ECO:0000256" key="3">
    <source>
        <dbReference type="ARBA" id="ARBA00023163"/>
    </source>
</evidence>
<dbReference type="Pfam" id="PF07729">
    <property type="entry name" value="FCD"/>
    <property type="match status" value="1"/>
</dbReference>
<dbReference type="PANTHER" id="PTHR43537">
    <property type="entry name" value="TRANSCRIPTIONAL REGULATOR, GNTR FAMILY"/>
    <property type="match status" value="1"/>
</dbReference>
<dbReference type="Proteomes" id="UP000237344">
    <property type="component" value="Unassembled WGS sequence"/>
</dbReference>
<dbReference type="AlphaFoldDB" id="A0A2S3W189"/>
<dbReference type="InterPro" id="IPR008920">
    <property type="entry name" value="TF_FadR/GntR_C"/>
</dbReference>
<protein>
    <recommendedName>
        <fullName evidence="4">HTH gntR-type domain-containing protein</fullName>
    </recommendedName>
</protein>
<dbReference type="PROSITE" id="PS50949">
    <property type="entry name" value="HTH_GNTR"/>
    <property type="match status" value="1"/>
</dbReference>
<dbReference type="InterPro" id="IPR036388">
    <property type="entry name" value="WH-like_DNA-bd_sf"/>
</dbReference>
<accession>A0A2S3W189</accession>
<keyword evidence="6" id="KW-1185">Reference proteome</keyword>
<dbReference type="PANTHER" id="PTHR43537:SF5">
    <property type="entry name" value="UXU OPERON TRANSCRIPTIONAL REGULATOR"/>
    <property type="match status" value="1"/>
</dbReference>
<dbReference type="Gene3D" id="1.10.10.10">
    <property type="entry name" value="Winged helix-like DNA-binding domain superfamily/Winged helix DNA-binding domain"/>
    <property type="match status" value="1"/>
</dbReference>
<evidence type="ECO:0000256" key="1">
    <source>
        <dbReference type="ARBA" id="ARBA00023015"/>
    </source>
</evidence>
<feature type="domain" description="HTH gntR-type" evidence="4">
    <location>
        <begin position="11"/>
        <end position="78"/>
    </location>
</feature>
<evidence type="ECO:0000259" key="4">
    <source>
        <dbReference type="PROSITE" id="PS50949"/>
    </source>
</evidence>
<gene>
    <name evidence="5" type="ORF">KMAL_17660</name>
</gene>
<name>A0A2S3W189_9PROT</name>
<dbReference type="Gene3D" id="1.20.120.530">
    <property type="entry name" value="GntR ligand-binding domain-like"/>
    <property type="match status" value="1"/>
</dbReference>
<evidence type="ECO:0000313" key="5">
    <source>
        <dbReference type="EMBL" id="POF62645.1"/>
    </source>
</evidence>
<keyword evidence="1" id="KW-0805">Transcription regulation</keyword>
<evidence type="ECO:0000313" key="6">
    <source>
        <dbReference type="Proteomes" id="UP000237344"/>
    </source>
</evidence>
<keyword evidence="3" id="KW-0804">Transcription</keyword>
<dbReference type="EMBL" id="POTC01000020">
    <property type="protein sequence ID" value="POF62645.1"/>
    <property type="molecule type" value="Genomic_DNA"/>
</dbReference>
<sequence>MTDNAASQPLAPTARRIADALRHDILAGVLAPGTRIRQEDYSAHFGASRIPVREALKALQSEGLLTLQANRGAWVAHMNQAQCLEIYKIRERIEPLALSESTQRMPAAAMDGLEALVERMEQVTTVEAFIPLDREFHLRSYEYSSLPELNAMIVRYWNTTQQYRRAYMNEVGFSLRTIVDSEHRLLMDAIRRRDSYNAERLLQVHIRRTRLEFEKNEAAVAGQM</sequence>
<reference evidence="5 6" key="1">
    <citation type="submission" date="2018-01" db="EMBL/GenBank/DDBJ databases">
        <title>Draft Genome Sequence of Komagataeibacter maltaceti LMG 1529, a Vinegar Producing Acetic Acid Bacterium Isolated from Malt Vinegar Brewery Acetifiers.</title>
        <authorList>
            <person name="Zhang Q."/>
            <person name="Hollensteiner J."/>
            <person name="Poehlein A."/>
            <person name="Daniel R."/>
        </authorList>
    </citation>
    <scope>NUCLEOTIDE SEQUENCE [LARGE SCALE GENOMIC DNA]</scope>
    <source>
        <strain evidence="5 6">LMG 1529</strain>
    </source>
</reference>
<dbReference type="InterPro" id="IPR011711">
    <property type="entry name" value="GntR_C"/>
</dbReference>